<dbReference type="InterPro" id="IPR009057">
    <property type="entry name" value="Homeodomain-like_sf"/>
</dbReference>
<dbReference type="SUPFAM" id="SSF57903">
    <property type="entry name" value="FYVE/PHD zinc finger"/>
    <property type="match status" value="1"/>
</dbReference>
<dbReference type="EMBL" id="NQVE01000097">
    <property type="protein sequence ID" value="RAL48689.1"/>
    <property type="molecule type" value="Genomic_DNA"/>
</dbReference>
<sequence>MPNQTVIGSRLFQEWITKPLGCEVVPSASALPWIWVVEALASSNQVDASLLIDLIKRIPEISDDLGKSAKEMLSFGILQNMFIKKIWKTDDTLSGAGSKIQLDPSERCEDVLRKILHEISASNVKMGGMHMLKWDIQSFVAHKRSTLPQCDLLQLKDMIINSSDPHLSILKERSGLLPPNQSGNASNGTTIGHMHGEQNFKPLVENGNPVACSQDNENKTREILHDRDLIPAKKRKCASVDNQGRKSSEERILLDDNCDIPCASRVTKKCKRSAGSDKDCEHTTDCIEDEGCNLENVSQAGGLEGSGSDAALKDITNAELRNSNHEKLSLVREISHANETERKSHHNLLNGGPTNEAKVGVDGFHELELCSDTDEYHEERIDIASKKTMFLSSQCTHSQDSLLTTDLSEINLCMKCNRGGELLVCSSEACPLVVHDGCLGSPPSFEKDGKFYCPFCAYCRAISEYMELKKKASLARKDLASFIGVRIEPPRNFPTRPIGSKTSQSMQDEELCGKGEAKSSRISLNEANSPQCRANTEEKQQQQTVSSAGDGPPSEYKMISSTNASPVTLEKDSSNGDDYQHHNETLAITVYNMHGLPHGDPRSSNQNEPSCEVEVEKENMPQRVISLHHQPELTSGTDDVEESSDEEKGKSQASKYFIRFYNPEKQYSSYPATSEWRRKKVPWTKGEEEALKEGVDKCKSIGSRNIPWREILEYGGDRFGKGRTAMDLKDKWRNICKGSPHAT</sequence>
<name>A0A328DWD7_9ASTE</name>
<dbReference type="InterPro" id="IPR001005">
    <property type="entry name" value="SANT/Myb"/>
</dbReference>
<evidence type="ECO:0000256" key="4">
    <source>
        <dbReference type="SAM" id="MobiDB-lite"/>
    </source>
</evidence>
<gene>
    <name evidence="6" type="ORF">DM860_001009</name>
</gene>
<keyword evidence="1" id="KW-0479">Metal-binding</keyword>
<dbReference type="SMART" id="SM00249">
    <property type="entry name" value="PHD"/>
    <property type="match status" value="1"/>
</dbReference>
<dbReference type="InterPro" id="IPR011011">
    <property type="entry name" value="Znf_FYVE_PHD"/>
</dbReference>
<dbReference type="PANTHER" id="PTHR47863:SF4">
    <property type="entry name" value="RING_FYVE_PHD ZINC FINGER SUPERFAMILY PROTEIN"/>
    <property type="match status" value="1"/>
</dbReference>
<dbReference type="SMART" id="SM00717">
    <property type="entry name" value="SANT"/>
    <property type="match status" value="1"/>
</dbReference>
<dbReference type="PROSITE" id="PS50090">
    <property type="entry name" value="MYB_LIKE"/>
    <property type="match status" value="1"/>
</dbReference>
<evidence type="ECO:0000259" key="5">
    <source>
        <dbReference type="PROSITE" id="PS50090"/>
    </source>
</evidence>
<evidence type="ECO:0000313" key="7">
    <source>
        <dbReference type="Proteomes" id="UP000249390"/>
    </source>
</evidence>
<dbReference type="Proteomes" id="UP000249390">
    <property type="component" value="Unassembled WGS sequence"/>
</dbReference>
<comment type="caution">
    <text evidence="6">The sequence shown here is derived from an EMBL/GenBank/DDBJ whole genome shotgun (WGS) entry which is preliminary data.</text>
</comment>
<dbReference type="SUPFAM" id="SSF46689">
    <property type="entry name" value="Homeodomain-like"/>
    <property type="match status" value="1"/>
</dbReference>
<keyword evidence="7" id="KW-1185">Reference proteome</keyword>
<protein>
    <recommendedName>
        <fullName evidence="5">Myb-like domain-containing protein</fullName>
    </recommendedName>
</protein>
<keyword evidence="2" id="KW-0863">Zinc-finger</keyword>
<evidence type="ECO:0000256" key="3">
    <source>
        <dbReference type="ARBA" id="ARBA00022833"/>
    </source>
</evidence>
<dbReference type="InterPro" id="IPR001965">
    <property type="entry name" value="Znf_PHD"/>
</dbReference>
<evidence type="ECO:0000313" key="6">
    <source>
        <dbReference type="EMBL" id="RAL48689.1"/>
    </source>
</evidence>
<dbReference type="PANTHER" id="PTHR47863">
    <property type="entry name" value="RING/FYVE/PHD ZINC FINGER SUPERFAMILY PROTEIN"/>
    <property type="match status" value="1"/>
</dbReference>
<evidence type="ECO:0000256" key="2">
    <source>
        <dbReference type="ARBA" id="ARBA00022771"/>
    </source>
</evidence>
<dbReference type="GO" id="GO:0008270">
    <property type="term" value="F:zinc ion binding"/>
    <property type="evidence" value="ECO:0007669"/>
    <property type="project" value="UniProtKB-KW"/>
</dbReference>
<dbReference type="GO" id="GO:0010597">
    <property type="term" value="P:green leaf volatile biosynthetic process"/>
    <property type="evidence" value="ECO:0007669"/>
    <property type="project" value="UniProtKB-ARBA"/>
</dbReference>
<dbReference type="AlphaFoldDB" id="A0A328DWD7"/>
<evidence type="ECO:0000256" key="1">
    <source>
        <dbReference type="ARBA" id="ARBA00022723"/>
    </source>
</evidence>
<dbReference type="InterPro" id="IPR019786">
    <property type="entry name" value="Zinc_finger_PHD-type_CS"/>
</dbReference>
<dbReference type="CDD" id="cd11660">
    <property type="entry name" value="SANT_TRF"/>
    <property type="match status" value="1"/>
</dbReference>
<keyword evidence="3" id="KW-0862">Zinc</keyword>
<accession>A0A328DWD7</accession>
<dbReference type="PROSITE" id="PS01359">
    <property type="entry name" value="ZF_PHD_1"/>
    <property type="match status" value="1"/>
</dbReference>
<dbReference type="Gene3D" id="1.10.10.60">
    <property type="entry name" value="Homeodomain-like"/>
    <property type="match status" value="1"/>
</dbReference>
<feature type="compositionally biased region" description="Polar residues" evidence="4">
    <location>
        <begin position="520"/>
        <end position="534"/>
    </location>
</feature>
<feature type="domain" description="Myb-like" evidence="5">
    <location>
        <begin position="675"/>
        <end position="736"/>
    </location>
</feature>
<reference evidence="6 7" key="1">
    <citation type="submission" date="2018-06" db="EMBL/GenBank/DDBJ databases">
        <title>The Genome of Cuscuta australis (Dodder) Provides Insight into the Evolution of Plant Parasitism.</title>
        <authorList>
            <person name="Liu H."/>
        </authorList>
    </citation>
    <scope>NUCLEOTIDE SEQUENCE [LARGE SCALE GENOMIC DNA]</scope>
    <source>
        <strain evidence="7">cv. Yunnan</strain>
        <tissue evidence="6">Vines</tissue>
    </source>
</reference>
<dbReference type="GO" id="GO:0000976">
    <property type="term" value="F:transcription cis-regulatory region binding"/>
    <property type="evidence" value="ECO:0007669"/>
    <property type="project" value="UniProtKB-ARBA"/>
</dbReference>
<proteinExistence type="predicted"/>
<dbReference type="InterPro" id="IPR013083">
    <property type="entry name" value="Znf_RING/FYVE/PHD"/>
</dbReference>
<dbReference type="Gene3D" id="3.30.40.10">
    <property type="entry name" value="Zinc/RING finger domain, C3HC4 (zinc finger)"/>
    <property type="match status" value="1"/>
</dbReference>
<organism evidence="6 7">
    <name type="scientific">Cuscuta australis</name>
    <dbReference type="NCBI Taxonomy" id="267555"/>
    <lineage>
        <taxon>Eukaryota</taxon>
        <taxon>Viridiplantae</taxon>
        <taxon>Streptophyta</taxon>
        <taxon>Embryophyta</taxon>
        <taxon>Tracheophyta</taxon>
        <taxon>Spermatophyta</taxon>
        <taxon>Magnoliopsida</taxon>
        <taxon>eudicotyledons</taxon>
        <taxon>Gunneridae</taxon>
        <taxon>Pentapetalae</taxon>
        <taxon>asterids</taxon>
        <taxon>lamiids</taxon>
        <taxon>Solanales</taxon>
        <taxon>Convolvulaceae</taxon>
        <taxon>Cuscuteae</taxon>
        <taxon>Cuscuta</taxon>
        <taxon>Cuscuta subgen. Grammica</taxon>
        <taxon>Cuscuta sect. Cleistogrammica</taxon>
    </lineage>
</organism>
<feature type="region of interest" description="Disordered" evidence="4">
    <location>
        <begin position="627"/>
        <end position="651"/>
    </location>
</feature>
<feature type="region of interest" description="Disordered" evidence="4">
    <location>
        <begin position="491"/>
        <end position="560"/>
    </location>
</feature>